<name>A0A225D286_9BACT</name>
<dbReference type="InterPro" id="IPR004291">
    <property type="entry name" value="Transposase_IS66_central"/>
</dbReference>
<organism evidence="3 4">
    <name type="scientific">Fimbriiglobus ruber</name>
    <dbReference type="NCBI Taxonomy" id="1908690"/>
    <lineage>
        <taxon>Bacteria</taxon>
        <taxon>Pseudomonadati</taxon>
        <taxon>Planctomycetota</taxon>
        <taxon>Planctomycetia</taxon>
        <taxon>Gemmatales</taxon>
        <taxon>Gemmataceae</taxon>
        <taxon>Fimbriiglobus</taxon>
    </lineage>
</organism>
<dbReference type="NCBIfam" id="NF033517">
    <property type="entry name" value="transpos_IS66"/>
    <property type="match status" value="1"/>
</dbReference>
<sequence>MFQRPTYRLLDAFRLHGLDLSLGTPTDGLKQLEPLFTPLYDALVGHSQEQTFWHADETRWQVFVTVEGNAGHRWYLWVFPAADVVVFVLSPTRGRETPDAHFGDDAEGTRVVDRYSAYQAMAAVQSGTLVLAFCWAHVRRDFLRVRKGRPEHTAWADGWVARIGRLYHRSDERRNATPLPAAVPRPRTEADQRVRDHVEAMRTQRDDELADPQLPPARRKVLQSLANHWAGLTVFLDQPDVPLDHNTAERAQRGPVVGRKNYYGSGAEWSGRLAAMLFRLFQTLSLANLNPHAWLTAYLTACAEAGGEVPADAERDLPWNLSDEQKRAWSQDREPRPTDTS</sequence>
<feature type="domain" description="Transposase IS66 central" evidence="2">
    <location>
        <begin position="5"/>
        <end position="271"/>
    </location>
</feature>
<dbReference type="PANTHER" id="PTHR33678:SF2">
    <property type="match status" value="1"/>
</dbReference>
<keyword evidence="4" id="KW-1185">Reference proteome</keyword>
<proteinExistence type="predicted"/>
<evidence type="ECO:0000313" key="4">
    <source>
        <dbReference type="Proteomes" id="UP000214646"/>
    </source>
</evidence>
<dbReference type="InterPro" id="IPR052344">
    <property type="entry name" value="Transposase-related"/>
</dbReference>
<dbReference type="AlphaFoldDB" id="A0A225D286"/>
<evidence type="ECO:0000256" key="1">
    <source>
        <dbReference type="SAM" id="MobiDB-lite"/>
    </source>
</evidence>
<accession>A0A225D286</accession>
<dbReference type="PANTHER" id="PTHR33678">
    <property type="entry name" value="BLL1576 PROTEIN"/>
    <property type="match status" value="1"/>
</dbReference>
<dbReference type="Proteomes" id="UP000214646">
    <property type="component" value="Unassembled WGS sequence"/>
</dbReference>
<protein>
    <submittedName>
        <fullName evidence="3">Mobile element protein</fullName>
    </submittedName>
</protein>
<reference evidence="4" key="1">
    <citation type="submission" date="2017-06" db="EMBL/GenBank/DDBJ databases">
        <title>Genome analysis of Fimbriiglobus ruber SP5, the first member of the order Planctomycetales with confirmed chitinolytic capability.</title>
        <authorList>
            <person name="Ravin N.V."/>
            <person name="Rakitin A.L."/>
            <person name="Ivanova A.A."/>
            <person name="Beletsky A.V."/>
            <person name="Kulichevskaya I.S."/>
            <person name="Mardanov A.V."/>
            <person name="Dedysh S.N."/>
        </authorList>
    </citation>
    <scope>NUCLEOTIDE SEQUENCE [LARGE SCALE GENOMIC DNA]</scope>
    <source>
        <strain evidence="4">SP5</strain>
    </source>
</reference>
<feature type="region of interest" description="Disordered" evidence="1">
    <location>
        <begin position="312"/>
        <end position="341"/>
    </location>
</feature>
<gene>
    <name evidence="3" type="ORF">FRUB_08254</name>
</gene>
<dbReference type="Pfam" id="PF03050">
    <property type="entry name" value="DDE_Tnp_IS66"/>
    <property type="match status" value="1"/>
</dbReference>
<dbReference type="EMBL" id="NIDE01000017">
    <property type="protein sequence ID" value="OWK35691.1"/>
    <property type="molecule type" value="Genomic_DNA"/>
</dbReference>
<comment type="caution">
    <text evidence="3">The sequence shown here is derived from an EMBL/GenBank/DDBJ whole genome shotgun (WGS) entry which is preliminary data.</text>
</comment>
<evidence type="ECO:0000313" key="3">
    <source>
        <dbReference type="EMBL" id="OWK35691.1"/>
    </source>
</evidence>
<evidence type="ECO:0000259" key="2">
    <source>
        <dbReference type="Pfam" id="PF03050"/>
    </source>
</evidence>